<dbReference type="EMBL" id="CH991544">
    <property type="protein sequence ID" value="EDQ92045.1"/>
    <property type="molecule type" value="Genomic_DNA"/>
</dbReference>
<dbReference type="PANTHER" id="PTHR14465:SF0">
    <property type="entry name" value="IQ DOMAIN-CONTAINING PROTEIN H"/>
    <property type="match status" value="1"/>
</dbReference>
<feature type="compositionally biased region" description="Pro residues" evidence="1">
    <location>
        <begin position="143"/>
        <end position="154"/>
    </location>
</feature>
<feature type="region of interest" description="Disordered" evidence="1">
    <location>
        <begin position="22"/>
        <end position="158"/>
    </location>
</feature>
<evidence type="ECO:0000313" key="3">
    <source>
        <dbReference type="Proteomes" id="UP000001357"/>
    </source>
</evidence>
<dbReference type="RefSeq" id="XP_001743331.1">
    <property type="nucleotide sequence ID" value="XM_001743279.1"/>
</dbReference>
<organism evidence="2 3">
    <name type="scientific">Monosiga brevicollis</name>
    <name type="common">Choanoflagellate</name>
    <dbReference type="NCBI Taxonomy" id="81824"/>
    <lineage>
        <taxon>Eukaryota</taxon>
        <taxon>Choanoflagellata</taxon>
        <taxon>Craspedida</taxon>
        <taxon>Salpingoecidae</taxon>
        <taxon>Monosiga</taxon>
    </lineage>
</organism>
<dbReference type="KEGG" id="mbr:MONBRDRAFT_5687"/>
<proteinExistence type="predicted"/>
<reference evidence="2 3" key="1">
    <citation type="journal article" date="2008" name="Nature">
        <title>The genome of the choanoflagellate Monosiga brevicollis and the origin of metazoans.</title>
        <authorList>
            <consortium name="JGI Sequencing"/>
            <person name="King N."/>
            <person name="Westbrook M.J."/>
            <person name="Young S.L."/>
            <person name="Kuo A."/>
            <person name="Abedin M."/>
            <person name="Chapman J."/>
            <person name="Fairclough S."/>
            <person name="Hellsten U."/>
            <person name="Isogai Y."/>
            <person name="Letunic I."/>
            <person name="Marr M."/>
            <person name="Pincus D."/>
            <person name="Putnam N."/>
            <person name="Rokas A."/>
            <person name="Wright K.J."/>
            <person name="Zuzow R."/>
            <person name="Dirks W."/>
            <person name="Good M."/>
            <person name="Goodstein D."/>
            <person name="Lemons D."/>
            <person name="Li W."/>
            <person name="Lyons J.B."/>
            <person name="Morris A."/>
            <person name="Nichols S."/>
            <person name="Richter D.J."/>
            <person name="Salamov A."/>
            <person name="Bork P."/>
            <person name="Lim W.A."/>
            <person name="Manning G."/>
            <person name="Miller W.T."/>
            <person name="McGinnis W."/>
            <person name="Shapiro H."/>
            <person name="Tjian R."/>
            <person name="Grigoriev I.V."/>
            <person name="Rokhsar D."/>
        </authorList>
    </citation>
    <scope>NUCLEOTIDE SEQUENCE [LARGE SCALE GENOMIC DNA]</scope>
    <source>
        <strain evidence="3">MX1 / ATCC 50154</strain>
    </source>
</reference>
<dbReference type="AlphaFoldDB" id="A9US60"/>
<dbReference type="Proteomes" id="UP000001357">
    <property type="component" value="Unassembled WGS sequence"/>
</dbReference>
<feature type="compositionally biased region" description="Polar residues" evidence="1">
    <location>
        <begin position="88"/>
        <end position="115"/>
    </location>
</feature>
<evidence type="ECO:0000313" key="2">
    <source>
        <dbReference type="EMBL" id="EDQ92045.1"/>
    </source>
</evidence>
<protein>
    <submittedName>
        <fullName evidence="2">Uncharacterized protein</fullName>
    </submittedName>
</protein>
<dbReference type="InParanoid" id="A9US60"/>
<sequence>MAAASTDRKRLVRIDRLVQAYNLPRKRDPDSPPPRFAPECSPGQRHLQKWHEKRLQDPWPNRQYIAEEFGANTSPSPHARLPSMPGSLPSSRRTLAARQATSPEPSDAALNQSQVALRKNKTKTDHHKSPSPPTCRWRGASTTPPPATAAPLPPSRGGSYREEQHAWCLELHAKPLRITPDTAARILLNHSYRQWREWTLLPVARVDACVSMADAFCQLFSLSYVLLNREKVVEIVKGSDAETQAALVMQKAARSFLKYLQRERLRRQAAAIAVISTTWCIKLFYRAMRHRRRRAHDERLAWNADQLEGLRANWSQVTAEPHMIVQLLSADFGIKTRQCESQAQLRCHVLCPESIGYFVAHNLPLSQLVLYDGHILKRLQNRIAGRPGYVFSTVPSQADLQVAHTLQLPLLSSLAEETASLRSWPALRADPDLGSMLAPVWQLTAGTLKRQLHSLAAGIVQHAVQQAQDRPGPRPVAWCLTTLQSTAIDNVRILLPDTCVRAHLERIVGAACDYGPVWHADAKLRGPHERRLANELPDLLDRFAECPNRPTLEHAQAAAAPIERLWRQLLETGAIVRPEFEVKDLPRYETAALLLPNQTLARTGRLLGQTTGLGCLEPGPATVVAASDRVLTRLRERGILGPVQLRWALPDPGQAPMLEVAIQRLAPLVLSGAPTPCLVAMDIRHTALQACSIQSLRHMLRALEQEAQAIGIKPMRARERQHIGLVLAQPAAACRTLLERLLALVVADKVPPHPNDTLPSILNGLAL</sequence>
<accession>A9US60</accession>
<dbReference type="InterPro" id="IPR038752">
    <property type="entry name" value="IQCH"/>
</dbReference>
<evidence type="ECO:0000256" key="1">
    <source>
        <dbReference type="SAM" id="MobiDB-lite"/>
    </source>
</evidence>
<name>A9US60_MONBE</name>
<keyword evidence="3" id="KW-1185">Reference proteome</keyword>
<dbReference type="GeneID" id="5888213"/>
<gene>
    <name evidence="2" type="ORF">MONBRDRAFT_5687</name>
</gene>
<dbReference type="PANTHER" id="PTHR14465">
    <property type="entry name" value="IQ DOMAIN-CONTAINING PROTEIN H"/>
    <property type="match status" value="1"/>
</dbReference>